<organism evidence="4">
    <name type="scientific">Tetraselmis chuii</name>
    <dbReference type="NCBI Taxonomy" id="63592"/>
    <lineage>
        <taxon>Eukaryota</taxon>
        <taxon>Viridiplantae</taxon>
        <taxon>Chlorophyta</taxon>
        <taxon>core chlorophytes</taxon>
        <taxon>Chlorodendrophyceae</taxon>
        <taxon>Chlorodendrales</taxon>
        <taxon>Chlorodendraceae</taxon>
        <taxon>Tetraselmis</taxon>
    </lineage>
</organism>
<dbReference type="Pfam" id="PF00011">
    <property type="entry name" value="HSP20"/>
    <property type="match status" value="1"/>
</dbReference>
<evidence type="ECO:0000256" key="1">
    <source>
        <dbReference type="PROSITE-ProRule" id="PRU00285"/>
    </source>
</evidence>
<dbReference type="PROSITE" id="PS01031">
    <property type="entry name" value="SHSP"/>
    <property type="match status" value="1"/>
</dbReference>
<dbReference type="AlphaFoldDB" id="A0A7S1SY59"/>
<reference evidence="4" key="1">
    <citation type="submission" date="2021-01" db="EMBL/GenBank/DDBJ databases">
        <authorList>
            <person name="Corre E."/>
            <person name="Pelletier E."/>
            <person name="Niang G."/>
            <person name="Scheremetjew M."/>
            <person name="Finn R."/>
            <person name="Kale V."/>
            <person name="Holt S."/>
            <person name="Cochrane G."/>
            <person name="Meng A."/>
            <person name="Brown T."/>
            <person name="Cohen L."/>
        </authorList>
    </citation>
    <scope>NUCLEOTIDE SEQUENCE</scope>
    <source>
        <strain evidence="4">PLY429</strain>
    </source>
</reference>
<protein>
    <recommendedName>
        <fullName evidence="3">SHSP domain-containing protein</fullName>
    </recommendedName>
</protein>
<dbReference type="InterPro" id="IPR008978">
    <property type="entry name" value="HSP20-like_chaperone"/>
</dbReference>
<dbReference type="InterPro" id="IPR002068">
    <property type="entry name" value="A-crystallin/Hsp20_dom"/>
</dbReference>
<evidence type="ECO:0000259" key="3">
    <source>
        <dbReference type="PROSITE" id="PS01031"/>
    </source>
</evidence>
<evidence type="ECO:0000313" key="4">
    <source>
        <dbReference type="EMBL" id="CAD9212449.1"/>
    </source>
</evidence>
<comment type="similarity">
    <text evidence="1 2">Belongs to the small heat shock protein (HSP20) family.</text>
</comment>
<dbReference type="SUPFAM" id="SSF49764">
    <property type="entry name" value="HSP20-like chaperones"/>
    <property type="match status" value="1"/>
</dbReference>
<dbReference type="CDD" id="cd06464">
    <property type="entry name" value="ACD_sHsps-like"/>
    <property type="match status" value="1"/>
</dbReference>
<sequence length="127" mass="13678">MAANTSTPAVFNVDVSPPAAAPEFNVQESKGSFDITGDMKNKENIKLGLTQDRILTIVGEESKSYQKDEDGESKTVTEKAQYQRAVPLPVSVDESAISAKMTNEGQLHLCMPKRDVETAPNTGVGVH</sequence>
<dbReference type="Gene3D" id="2.60.40.790">
    <property type="match status" value="1"/>
</dbReference>
<gene>
    <name evidence="4" type="ORF">TCHU04912_LOCUS14688</name>
</gene>
<dbReference type="EMBL" id="HBGG01028417">
    <property type="protein sequence ID" value="CAD9212449.1"/>
    <property type="molecule type" value="Transcribed_RNA"/>
</dbReference>
<feature type="domain" description="SHSP" evidence="3">
    <location>
        <begin position="10"/>
        <end position="127"/>
    </location>
</feature>
<proteinExistence type="inferred from homology"/>
<accession>A0A7S1SY59</accession>
<evidence type="ECO:0000256" key="2">
    <source>
        <dbReference type="RuleBase" id="RU003616"/>
    </source>
</evidence>
<name>A0A7S1SY59_9CHLO</name>